<organism evidence="9 10">
    <name type="scientific">Paenibacillus contaminans</name>
    <dbReference type="NCBI Taxonomy" id="450362"/>
    <lineage>
        <taxon>Bacteria</taxon>
        <taxon>Bacillati</taxon>
        <taxon>Bacillota</taxon>
        <taxon>Bacilli</taxon>
        <taxon>Bacillales</taxon>
        <taxon>Paenibacillaceae</taxon>
        <taxon>Paenibacillus</taxon>
    </lineage>
</organism>
<evidence type="ECO:0000259" key="8">
    <source>
        <dbReference type="PROSITE" id="PS50893"/>
    </source>
</evidence>
<dbReference type="GO" id="GO:0015418">
    <property type="term" value="F:ABC-type quaternary ammonium compound transporting activity"/>
    <property type="evidence" value="ECO:0007669"/>
    <property type="project" value="UniProtKB-EC"/>
</dbReference>
<accession>A0A329MLQ1</accession>
<reference evidence="9 10" key="1">
    <citation type="journal article" date="2009" name="Int. J. Syst. Evol. Microbiol.">
        <title>Paenibacillus contaminans sp. nov., isolated from a contaminated laboratory plate.</title>
        <authorList>
            <person name="Chou J.H."/>
            <person name="Lee J.H."/>
            <person name="Lin M.C."/>
            <person name="Chang P.S."/>
            <person name="Arun A.B."/>
            <person name="Young C.C."/>
            <person name="Chen W.M."/>
        </authorList>
    </citation>
    <scope>NUCLEOTIDE SEQUENCE [LARGE SCALE GENOMIC DNA]</scope>
    <source>
        <strain evidence="9 10">CKOBP-6</strain>
    </source>
</reference>
<evidence type="ECO:0000256" key="7">
    <source>
        <dbReference type="ARBA" id="ARBA00070305"/>
    </source>
</evidence>
<dbReference type="PROSITE" id="PS00211">
    <property type="entry name" value="ABC_TRANSPORTER_1"/>
    <property type="match status" value="1"/>
</dbReference>
<comment type="subunit">
    <text evidence="5">The complex is composed of two ATP-binding proteins (OpuCA), two transmembrane proteins (OpuCB and OpuCD) and a solute-binding protein (OpuCC).</text>
</comment>
<dbReference type="Pfam" id="PF00005">
    <property type="entry name" value="ABC_tran"/>
    <property type="match status" value="1"/>
</dbReference>
<dbReference type="GO" id="GO:0016887">
    <property type="term" value="F:ATP hydrolysis activity"/>
    <property type="evidence" value="ECO:0007669"/>
    <property type="project" value="InterPro"/>
</dbReference>
<dbReference type="InterPro" id="IPR003593">
    <property type="entry name" value="AAA+_ATPase"/>
</dbReference>
<protein>
    <recommendedName>
        <fullName evidence="7">Carnitine transport ATP-binding protein OpuCA</fullName>
        <ecNumber evidence="6">7.6.2.9</ecNumber>
    </recommendedName>
</protein>
<dbReference type="InterPro" id="IPR027417">
    <property type="entry name" value="P-loop_NTPase"/>
</dbReference>
<dbReference type="InterPro" id="IPR050166">
    <property type="entry name" value="ABC_transporter_ATP-bind"/>
</dbReference>
<dbReference type="EC" id="7.6.2.9" evidence="6"/>
<evidence type="ECO:0000256" key="3">
    <source>
        <dbReference type="ARBA" id="ARBA00022840"/>
    </source>
</evidence>
<evidence type="ECO:0000256" key="6">
    <source>
        <dbReference type="ARBA" id="ARBA00066388"/>
    </source>
</evidence>
<dbReference type="CDD" id="cd03293">
    <property type="entry name" value="ABC_NrtD_SsuB_transporters"/>
    <property type="match status" value="1"/>
</dbReference>
<dbReference type="SUPFAM" id="SSF52540">
    <property type="entry name" value="P-loop containing nucleoside triphosphate hydrolases"/>
    <property type="match status" value="1"/>
</dbReference>
<comment type="catalytic activity">
    <reaction evidence="4">
        <text>a quaternary ammonium(out) + ATP + H2O = a quaternary ammonium(in) + ADP + phosphate + H(+)</text>
        <dbReference type="Rhea" id="RHEA:11036"/>
        <dbReference type="ChEBI" id="CHEBI:15377"/>
        <dbReference type="ChEBI" id="CHEBI:15378"/>
        <dbReference type="ChEBI" id="CHEBI:30616"/>
        <dbReference type="ChEBI" id="CHEBI:35267"/>
        <dbReference type="ChEBI" id="CHEBI:43474"/>
        <dbReference type="ChEBI" id="CHEBI:456216"/>
        <dbReference type="EC" id="7.6.2.9"/>
    </reaction>
</comment>
<comment type="caution">
    <text evidence="9">The sequence shown here is derived from an EMBL/GenBank/DDBJ whole genome shotgun (WGS) entry which is preliminary data.</text>
</comment>
<evidence type="ECO:0000256" key="1">
    <source>
        <dbReference type="ARBA" id="ARBA00022448"/>
    </source>
</evidence>
<dbReference type="InterPro" id="IPR017871">
    <property type="entry name" value="ABC_transporter-like_CS"/>
</dbReference>
<dbReference type="AlphaFoldDB" id="A0A329MLQ1"/>
<gene>
    <name evidence="9" type="ORF">DQG23_17340</name>
</gene>
<dbReference type="InterPro" id="IPR003439">
    <property type="entry name" value="ABC_transporter-like_ATP-bd"/>
</dbReference>
<sequence>MQTLHLNQVTKNFGDLEVLSSIELKIEKGEFAAIVGPSGCGKSTALRMFAGLETATTGRVLADGAVITKPDPRRVLIFQEHALYPWRTVEANVGFGLELAGVSKKERKPRVDEVLEKVGLSGFQRYYPHQLSGGMKQRVSIARALVMNPDVLLLDEPYGALDAITRLTMQNELIKLWRGTGKTVLLITHDIDEAVYLADTIHVMSPRPGRIVETVQAGMARPRNRNGNEFVALRQRIMDALDIGTYSI</sequence>
<dbReference type="GO" id="GO:0005524">
    <property type="term" value="F:ATP binding"/>
    <property type="evidence" value="ECO:0007669"/>
    <property type="project" value="UniProtKB-KW"/>
</dbReference>
<name>A0A329MLQ1_9BACL</name>
<evidence type="ECO:0000256" key="2">
    <source>
        <dbReference type="ARBA" id="ARBA00022741"/>
    </source>
</evidence>
<proteinExistence type="predicted"/>
<evidence type="ECO:0000313" key="9">
    <source>
        <dbReference type="EMBL" id="RAV20226.1"/>
    </source>
</evidence>
<dbReference type="SMART" id="SM00382">
    <property type="entry name" value="AAA"/>
    <property type="match status" value="1"/>
</dbReference>
<dbReference type="FunFam" id="3.40.50.300:FF:000425">
    <property type="entry name" value="Probable ABC transporter, ATP-binding subunit"/>
    <property type="match status" value="1"/>
</dbReference>
<keyword evidence="3 9" id="KW-0067">ATP-binding</keyword>
<evidence type="ECO:0000256" key="5">
    <source>
        <dbReference type="ARBA" id="ARBA00063934"/>
    </source>
</evidence>
<dbReference type="PANTHER" id="PTHR42788">
    <property type="entry name" value="TAURINE IMPORT ATP-BINDING PROTEIN-RELATED"/>
    <property type="match status" value="1"/>
</dbReference>
<evidence type="ECO:0000256" key="4">
    <source>
        <dbReference type="ARBA" id="ARBA00052482"/>
    </source>
</evidence>
<feature type="domain" description="ABC transporter" evidence="8">
    <location>
        <begin position="4"/>
        <end position="231"/>
    </location>
</feature>
<evidence type="ECO:0000313" key="10">
    <source>
        <dbReference type="Proteomes" id="UP000250369"/>
    </source>
</evidence>
<dbReference type="EMBL" id="QMFB01000009">
    <property type="protein sequence ID" value="RAV20226.1"/>
    <property type="molecule type" value="Genomic_DNA"/>
</dbReference>
<dbReference type="Proteomes" id="UP000250369">
    <property type="component" value="Unassembled WGS sequence"/>
</dbReference>
<keyword evidence="10" id="KW-1185">Reference proteome</keyword>
<keyword evidence="2" id="KW-0547">Nucleotide-binding</keyword>
<dbReference type="PROSITE" id="PS50893">
    <property type="entry name" value="ABC_TRANSPORTER_2"/>
    <property type="match status" value="1"/>
</dbReference>
<dbReference type="OrthoDB" id="18967at2"/>
<dbReference type="RefSeq" id="WP_113032123.1">
    <property type="nucleotide sequence ID" value="NZ_QMFB01000009.1"/>
</dbReference>
<keyword evidence="1" id="KW-0813">Transport</keyword>
<dbReference type="PANTHER" id="PTHR42788:SF13">
    <property type="entry name" value="ALIPHATIC SULFONATES IMPORT ATP-BINDING PROTEIN SSUB"/>
    <property type="match status" value="1"/>
</dbReference>
<dbReference type="Gene3D" id="3.40.50.300">
    <property type="entry name" value="P-loop containing nucleotide triphosphate hydrolases"/>
    <property type="match status" value="1"/>
</dbReference>